<dbReference type="SMART" id="SM00531">
    <property type="entry name" value="TFIIE"/>
    <property type="match status" value="1"/>
</dbReference>
<sequence length="190" mass="21749">MESPNGVSLEWFVQSSALTYILENVEGENGKEVAEVLAEEGETTSEEIANELGMKLGPVRSVLESLYEARATDFRRSRDDETGWISFYWWLNPSGALNYLARKKRSLLQKIKEKLQYERRTVFFACKNRCTKVEFDRAVELEFRCPECGGEMHRADNDGFVCSLEEKSEKLEGNFENRVREREGKAGGGI</sequence>
<dbReference type="HAMAP" id="MF_01909">
    <property type="entry name" value="TFE_arch"/>
    <property type="match status" value="1"/>
</dbReference>
<protein>
    <recommendedName>
        <fullName evidence="1">Transcription factor E</fullName>
        <shortName evidence="1">TFE</shortName>
    </recommendedName>
    <alternativeName>
        <fullName evidence="1">TFIIE subunit alpha homolog</fullName>
    </alternativeName>
    <alternativeName>
        <fullName evidence="1">Transcription initiation factor TFIIE</fullName>
    </alternativeName>
</protein>
<dbReference type="EMBL" id="LHXU01000005">
    <property type="protein sequence ID" value="KXB00740.1"/>
    <property type="molecule type" value="Genomic_DNA"/>
</dbReference>
<name>A0A133V2S7_9EURY</name>
<dbReference type="PIRSF" id="PIRSF006373">
    <property type="entry name" value="TF_E_archaea"/>
    <property type="match status" value="1"/>
</dbReference>
<dbReference type="GO" id="GO:0003677">
    <property type="term" value="F:DNA binding"/>
    <property type="evidence" value="ECO:0007669"/>
    <property type="project" value="UniProtKB-KW"/>
</dbReference>
<dbReference type="GO" id="GO:0006355">
    <property type="term" value="P:regulation of DNA-templated transcription"/>
    <property type="evidence" value="ECO:0007669"/>
    <property type="project" value="InterPro"/>
</dbReference>
<comment type="function">
    <text evidence="1">Transcription factor that plays a role in the activation of archaeal genes transcribed by RNA polymerase. Facilitates transcription initiation by enhancing TATA-box recognition by TATA-box-binding protein (Tbp), and transcription factor B (Tfb) and RNA polymerase recruitment. Not absolutely required for transcription in vitro, but particularly important in cases where Tbp or Tfb function is not optimal. It dynamically alters the nucleic acid-binding properties of RNA polymerases by stabilizing the initiation complex and destabilizing elongation complexes. Seems to translocate with the RNA polymerase following initiation and acts by binding to the non template strand of the transcription bubble in elongation complexes.</text>
</comment>
<dbReference type="SUPFAM" id="SSF46785">
    <property type="entry name" value="Winged helix' DNA-binding domain"/>
    <property type="match status" value="1"/>
</dbReference>
<evidence type="ECO:0000313" key="4">
    <source>
        <dbReference type="Proteomes" id="UP000070341"/>
    </source>
</evidence>
<gene>
    <name evidence="1" type="primary">tfe</name>
    <name evidence="3" type="ORF">AKJ40_00725</name>
</gene>
<comment type="domain">
    <text evidence="1">The winged helix domain is involved in binding to DNA in the preinitiation complex.</text>
</comment>
<reference evidence="3 4" key="1">
    <citation type="journal article" date="2016" name="Sci. Rep.">
        <title>Metabolic traits of an uncultured archaeal lineage -MSBL1- from brine pools of the Red Sea.</title>
        <authorList>
            <person name="Mwirichia R."/>
            <person name="Alam I."/>
            <person name="Rashid M."/>
            <person name="Vinu M."/>
            <person name="Ba-Alawi W."/>
            <person name="Anthony Kamau A."/>
            <person name="Kamanda Ngugi D."/>
            <person name="Goker M."/>
            <person name="Klenk H.P."/>
            <person name="Bajic V."/>
            <person name="Stingl U."/>
        </authorList>
    </citation>
    <scope>NUCLEOTIDE SEQUENCE [LARGE SCALE GENOMIC DNA]</scope>
    <source>
        <strain evidence="3">SCGC-AAA259M10</strain>
    </source>
</reference>
<dbReference type="InterPro" id="IPR036390">
    <property type="entry name" value="WH_DNA-bd_sf"/>
</dbReference>
<evidence type="ECO:0000313" key="3">
    <source>
        <dbReference type="EMBL" id="KXB00740.1"/>
    </source>
</evidence>
<feature type="domain" description="Transcription initiation factor IIE subunit alpha N-terminal" evidence="2">
    <location>
        <begin position="28"/>
        <end position="166"/>
    </location>
</feature>
<dbReference type="Pfam" id="PF02002">
    <property type="entry name" value="TFIIE_alpha"/>
    <property type="match status" value="1"/>
</dbReference>
<accession>A0A133V2S7</accession>
<comment type="caution">
    <text evidence="3">The sequence shown here is derived from an EMBL/GenBank/DDBJ whole genome shotgun (WGS) entry which is preliminary data.</text>
</comment>
<evidence type="ECO:0000256" key="1">
    <source>
        <dbReference type="HAMAP-Rule" id="MF_01909"/>
    </source>
</evidence>
<organism evidence="3 4">
    <name type="scientific">candidate division MSBL1 archaeon SCGC-AAA259M10</name>
    <dbReference type="NCBI Taxonomy" id="1698270"/>
    <lineage>
        <taxon>Archaea</taxon>
        <taxon>Methanobacteriati</taxon>
        <taxon>Methanobacteriota</taxon>
        <taxon>candidate division MSBL1</taxon>
    </lineage>
</organism>
<keyword evidence="1" id="KW-0804">Transcription</keyword>
<keyword evidence="1" id="KW-0805">Transcription regulation</keyword>
<dbReference type="Gene3D" id="1.10.10.10">
    <property type="entry name" value="Winged helix-like DNA-binding domain superfamily/Winged helix DNA-binding domain"/>
    <property type="match status" value="1"/>
</dbReference>
<dbReference type="InterPro" id="IPR036388">
    <property type="entry name" value="WH-like_DNA-bd_sf"/>
</dbReference>
<dbReference type="InterPro" id="IPR002853">
    <property type="entry name" value="TFIIE_asu"/>
</dbReference>
<keyword evidence="1" id="KW-0238">DNA-binding</keyword>
<dbReference type="Proteomes" id="UP000070341">
    <property type="component" value="Unassembled WGS sequence"/>
</dbReference>
<dbReference type="AlphaFoldDB" id="A0A133V2S7"/>
<comment type="subunit">
    <text evidence="1">Monomer. Interaction with RNA polymerase subunits RpoF and RpoE is necessary for Tfe stimulatory transcription activity. Able to interact with Tbp and RNA polymerase in the absence of DNA promoter. Interacts both with the preinitiation and elongation complexes.</text>
</comment>
<dbReference type="GO" id="GO:0006367">
    <property type="term" value="P:transcription initiation at RNA polymerase II promoter"/>
    <property type="evidence" value="ECO:0007669"/>
    <property type="project" value="InterPro"/>
</dbReference>
<evidence type="ECO:0000259" key="2">
    <source>
        <dbReference type="SMART" id="SM00531"/>
    </source>
</evidence>
<keyword evidence="4" id="KW-1185">Reference proteome</keyword>
<proteinExistence type="inferred from homology"/>
<comment type="similarity">
    <text evidence="1">Belongs to the TFE family.</text>
</comment>
<dbReference type="InterPro" id="IPR024550">
    <property type="entry name" value="TFIIEa/SarR/Rpc3_HTH_dom"/>
</dbReference>
<dbReference type="InterPro" id="IPR016481">
    <property type="entry name" value="TF_E_archaea"/>
</dbReference>